<comment type="caution">
    <text evidence="1">The sequence shown here is derived from an EMBL/GenBank/DDBJ whole genome shotgun (WGS) entry which is preliminary data.</text>
</comment>
<dbReference type="RefSeq" id="WP_008752376.1">
    <property type="nucleotide sequence ID" value="NZ_GL622296.1"/>
</dbReference>
<organism evidence="1 2">
    <name type="scientific">Lachnoanaerobaculum saburreum DSM 3986</name>
    <dbReference type="NCBI Taxonomy" id="887325"/>
    <lineage>
        <taxon>Bacteria</taxon>
        <taxon>Bacillati</taxon>
        <taxon>Bacillota</taxon>
        <taxon>Clostridia</taxon>
        <taxon>Lachnospirales</taxon>
        <taxon>Lachnospiraceae</taxon>
        <taxon>Lachnoanaerobaculum</taxon>
    </lineage>
</organism>
<evidence type="ECO:0000313" key="1">
    <source>
        <dbReference type="EMBL" id="EFU75494.1"/>
    </source>
</evidence>
<sequence>MDKVCLDEFDIKKYVKDRLSEIKEEDEYVLAKSVLYDGLYRMSEVFEERYKSLYKKVYDELESKEESYEIAILLLPKNENTFLRMFFPISDLDVIEDKEADIKEGCMEGKNSIKTVYLNAADSACKAFLQENIRVSFTNNKEKHTLLVQPKKALRYRKEVGKLYETFSYNGLRWNTVNTAYLDRFFDIDLSGLPQNARDVEVDYGKYADMIEEELYPVWNIEKNVFKSSTFLSPSKDGLYYEREMIRQKDKEIILRLIQKTGGMVGIRQEEEKIIVKSYEESYSDLEGYNIFDIRYTKEELPIGLISNKRKEGMIGRLLNKAKEKIHTEAEIERIIEELDIGEYVSLKSCERLATNKAFLEEMKILPDMNNFTNENFQLTDESPKLILRFLRNSDSNLCEAMVRYAISQLQISFDEYICIGVLENSYSL</sequence>
<evidence type="ECO:0000313" key="2">
    <source>
        <dbReference type="Proteomes" id="UP000003434"/>
    </source>
</evidence>
<dbReference type="Proteomes" id="UP000003434">
    <property type="component" value="Unassembled WGS sequence"/>
</dbReference>
<dbReference type="EMBL" id="AEPW01000103">
    <property type="protein sequence ID" value="EFU75494.1"/>
    <property type="molecule type" value="Genomic_DNA"/>
</dbReference>
<gene>
    <name evidence="1" type="ORF">HMPREF0381_2616</name>
</gene>
<protein>
    <submittedName>
        <fullName evidence="1">Uncharacterized protein</fullName>
    </submittedName>
</protein>
<dbReference type="HOGENOM" id="CLU_052490_0_0_9"/>
<dbReference type="eggNOG" id="ENOG502Z8RQ">
    <property type="taxonomic scope" value="Bacteria"/>
</dbReference>
<proteinExistence type="predicted"/>
<accession>E6LRN1</accession>
<dbReference type="AlphaFoldDB" id="E6LRN1"/>
<reference evidence="1 2" key="1">
    <citation type="submission" date="2010-12" db="EMBL/GenBank/DDBJ databases">
        <authorList>
            <person name="Muzny D."/>
            <person name="Qin X."/>
            <person name="Deng J."/>
            <person name="Jiang H."/>
            <person name="Liu Y."/>
            <person name="Qu J."/>
            <person name="Song X.-Z."/>
            <person name="Zhang L."/>
            <person name="Thornton R."/>
            <person name="Coyle M."/>
            <person name="Francisco L."/>
            <person name="Jackson L."/>
            <person name="Javaid M."/>
            <person name="Korchina V."/>
            <person name="Kovar C."/>
            <person name="Mata R."/>
            <person name="Mathew T."/>
            <person name="Ngo R."/>
            <person name="Nguyen L."/>
            <person name="Nguyen N."/>
            <person name="Okwuonu G."/>
            <person name="Ongeri F."/>
            <person name="Pham C."/>
            <person name="Simmons D."/>
            <person name="Wilczek-Boney K."/>
            <person name="Hale W."/>
            <person name="Jakkamsetti A."/>
            <person name="Pham P."/>
            <person name="Ruth R."/>
            <person name="San Lucas F."/>
            <person name="Warren J."/>
            <person name="Zhang J."/>
            <person name="Zhao Z."/>
            <person name="Zhou C."/>
            <person name="Zhu D."/>
            <person name="Lee S."/>
            <person name="Bess C."/>
            <person name="Blankenburg K."/>
            <person name="Forbes L."/>
            <person name="Fu Q."/>
            <person name="Gubbala S."/>
            <person name="Hirani K."/>
            <person name="Jayaseelan J.C."/>
            <person name="Lara F."/>
            <person name="Munidasa M."/>
            <person name="Palculict T."/>
            <person name="Patil S."/>
            <person name="Pu L.-L."/>
            <person name="Saada N."/>
            <person name="Tang L."/>
            <person name="Weissenberger G."/>
            <person name="Zhu Y."/>
            <person name="Hemphill L."/>
            <person name="Shang Y."/>
            <person name="Youmans B."/>
            <person name="Ayvaz T."/>
            <person name="Ross M."/>
            <person name="Santibanez J."/>
            <person name="Aqrawi P."/>
            <person name="Gross S."/>
            <person name="Joshi V."/>
            <person name="Fowler G."/>
            <person name="Nazareth L."/>
            <person name="Reid J."/>
            <person name="Worley K."/>
            <person name="Petrosino J."/>
            <person name="Highlander S."/>
            <person name="Gibbs R."/>
        </authorList>
    </citation>
    <scope>NUCLEOTIDE SEQUENCE [LARGE SCALE GENOMIC DNA]</scope>
    <source>
        <strain evidence="1 2">DSM 3986</strain>
    </source>
</reference>
<name>E6LRN1_9FIRM</name>